<feature type="transmembrane region" description="Helical" evidence="1">
    <location>
        <begin position="209"/>
        <end position="230"/>
    </location>
</feature>
<dbReference type="PANTHER" id="PTHR23028">
    <property type="entry name" value="ACETYLTRANSFERASE"/>
    <property type="match status" value="1"/>
</dbReference>
<feature type="transmembrane region" description="Helical" evidence="1">
    <location>
        <begin position="44"/>
        <end position="64"/>
    </location>
</feature>
<keyword evidence="3" id="KW-0012">Acyltransferase</keyword>
<dbReference type="GO" id="GO:0016746">
    <property type="term" value="F:acyltransferase activity"/>
    <property type="evidence" value="ECO:0007669"/>
    <property type="project" value="UniProtKB-KW"/>
</dbReference>
<feature type="transmembrane region" description="Helical" evidence="1">
    <location>
        <begin position="138"/>
        <end position="154"/>
    </location>
</feature>
<proteinExistence type="predicted"/>
<feature type="transmembrane region" description="Helical" evidence="1">
    <location>
        <begin position="185"/>
        <end position="202"/>
    </location>
</feature>
<evidence type="ECO:0000313" key="3">
    <source>
        <dbReference type="EMBL" id="MFD1985141.1"/>
    </source>
</evidence>
<dbReference type="InterPro" id="IPR050879">
    <property type="entry name" value="Acyltransferase_3"/>
</dbReference>
<dbReference type="RefSeq" id="WP_379101340.1">
    <property type="nucleotide sequence ID" value="NZ_JBHUGZ010000014.1"/>
</dbReference>
<keyword evidence="4" id="KW-1185">Reference proteome</keyword>
<protein>
    <submittedName>
        <fullName evidence="3">Acyltransferase family protein</fullName>
        <ecNumber evidence="3">2.3.-.-</ecNumber>
    </submittedName>
</protein>
<evidence type="ECO:0000256" key="1">
    <source>
        <dbReference type="SAM" id="Phobius"/>
    </source>
</evidence>
<dbReference type="Proteomes" id="UP001597405">
    <property type="component" value="Unassembled WGS sequence"/>
</dbReference>
<reference evidence="4" key="1">
    <citation type="journal article" date="2019" name="Int. J. Syst. Evol. Microbiol.">
        <title>The Global Catalogue of Microorganisms (GCM) 10K type strain sequencing project: providing services to taxonomists for standard genome sequencing and annotation.</title>
        <authorList>
            <consortium name="The Broad Institute Genomics Platform"/>
            <consortium name="The Broad Institute Genome Sequencing Center for Infectious Disease"/>
            <person name="Wu L."/>
            <person name="Ma J."/>
        </authorList>
    </citation>
    <scope>NUCLEOTIDE SEQUENCE [LARGE SCALE GENOMIC DNA]</scope>
    <source>
        <strain evidence="4">CGMCC 1.16225</strain>
    </source>
</reference>
<accession>A0ABW4UDD3</accession>
<organism evidence="3 4">
    <name type="scientific">Mesorhizobium newzealandense</name>
    <dbReference type="NCBI Taxonomy" id="1300302"/>
    <lineage>
        <taxon>Bacteria</taxon>
        <taxon>Pseudomonadati</taxon>
        <taxon>Pseudomonadota</taxon>
        <taxon>Alphaproteobacteria</taxon>
        <taxon>Hyphomicrobiales</taxon>
        <taxon>Phyllobacteriaceae</taxon>
        <taxon>Mesorhizobium</taxon>
    </lineage>
</organism>
<feature type="transmembrane region" description="Helical" evidence="1">
    <location>
        <begin position="7"/>
        <end position="24"/>
    </location>
</feature>
<gene>
    <name evidence="3" type="ORF">ACFSOZ_21635</name>
</gene>
<feature type="transmembrane region" description="Helical" evidence="1">
    <location>
        <begin position="85"/>
        <end position="103"/>
    </location>
</feature>
<feature type="transmembrane region" description="Helical" evidence="1">
    <location>
        <begin position="159"/>
        <end position="179"/>
    </location>
</feature>
<dbReference type="InterPro" id="IPR002656">
    <property type="entry name" value="Acyl_transf_3_dom"/>
</dbReference>
<dbReference type="EMBL" id="JBHUGZ010000014">
    <property type="protein sequence ID" value="MFD1985141.1"/>
    <property type="molecule type" value="Genomic_DNA"/>
</dbReference>
<comment type="caution">
    <text evidence="3">The sequence shown here is derived from an EMBL/GenBank/DDBJ whole genome shotgun (WGS) entry which is preliminary data.</text>
</comment>
<dbReference type="PANTHER" id="PTHR23028:SF131">
    <property type="entry name" value="BLR2367 PROTEIN"/>
    <property type="match status" value="1"/>
</dbReference>
<feature type="transmembrane region" description="Helical" evidence="1">
    <location>
        <begin position="283"/>
        <end position="303"/>
    </location>
</feature>
<name>A0ABW4UDD3_9HYPH</name>
<sequence length="368" mass="40856">MLYRNIQGLRAIAALMVVSSHTFWSLEPLRGHWIVQLADSIGPAGVDLFFVISGFVVFLSAGKAGEKAAIVGRWQAFRGFAVRRVFRIYPIYLIAFGAATLLMTKVELAPTSLEQEPWWKLALLIDQPNNRILAAWKLQYEMIFYTICALGILISARRILLVLGLWFVAVFSVWITGVFTPSAPMAPLVLEFVFGIVVALLVKRGFSKYAVASLGIGIGGILLGAIVFRLYGAGWFELPQMWRVVCFGLPSAFVVYGFVAIELRSMWQFSKRWVALGDSSYSLYLWHQMLFAVMAALCVNFGLVGKVPLIALALSFLVMAIPVAMLSYHQIEKRINKSDWLTRLAGEAKRKPSVAPAAYQSSSSRSTV</sequence>
<keyword evidence="3" id="KW-0808">Transferase</keyword>
<keyword evidence="1" id="KW-0472">Membrane</keyword>
<keyword evidence="1" id="KW-0812">Transmembrane</keyword>
<dbReference type="Pfam" id="PF01757">
    <property type="entry name" value="Acyl_transf_3"/>
    <property type="match status" value="1"/>
</dbReference>
<feature type="transmembrane region" description="Helical" evidence="1">
    <location>
        <begin position="242"/>
        <end position="263"/>
    </location>
</feature>
<feature type="domain" description="Acyltransferase 3" evidence="2">
    <location>
        <begin position="5"/>
        <end position="328"/>
    </location>
</feature>
<evidence type="ECO:0000259" key="2">
    <source>
        <dbReference type="Pfam" id="PF01757"/>
    </source>
</evidence>
<dbReference type="EC" id="2.3.-.-" evidence="3"/>
<evidence type="ECO:0000313" key="4">
    <source>
        <dbReference type="Proteomes" id="UP001597405"/>
    </source>
</evidence>
<keyword evidence="1" id="KW-1133">Transmembrane helix</keyword>
<feature type="transmembrane region" description="Helical" evidence="1">
    <location>
        <begin position="309"/>
        <end position="328"/>
    </location>
</feature>